<accession>A0A183EHL3</accession>
<evidence type="ECO:0000256" key="3">
    <source>
        <dbReference type="ARBA" id="ARBA00022989"/>
    </source>
</evidence>
<evidence type="ECO:0000313" key="8">
    <source>
        <dbReference type="Proteomes" id="UP000271098"/>
    </source>
</evidence>
<reference evidence="9" key="1">
    <citation type="submission" date="2016-06" db="UniProtKB">
        <authorList>
            <consortium name="WormBaseParasite"/>
        </authorList>
    </citation>
    <scope>IDENTIFICATION</scope>
</reference>
<dbReference type="GO" id="GO:0004930">
    <property type="term" value="F:G protein-coupled receptor activity"/>
    <property type="evidence" value="ECO:0007669"/>
    <property type="project" value="InterPro"/>
</dbReference>
<dbReference type="AlphaFoldDB" id="A0A183EHL3"/>
<dbReference type="EMBL" id="UYRT01090460">
    <property type="protein sequence ID" value="VDN36084.1"/>
    <property type="molecule type" value="Genomic_DNA"/>
</dbReference>
<comment type="subcellular location">
    <subcellularLocation>
        <location evidence="1">Membrane</location>
    </subcellularLocation>
</comment>
<dbReference type="InterPro" id="IPR000276">
    <property type="entry name" value="GPCR_Rhodpsn"/>
</dbReference>
<dbReference type="InterPro" id="IPR019424">
    <property type="entry name" value="7TM_GPCR_Srsx"/>
</dbReference>
<evidence type="ECO:0000313" key="7">
    <source>
        <dbReference type="EMBL" id="VDN36084.1"/>
    </source>
</evidence>
<dbReference type="SUPFAM" id="SSF81321">
    <property type="entry name" value="Family A G protein-coupled receptor-like"/>
    <property type="match status" value="1"/>
</dbReference>
<dbReference type="Proteomes" id="UP000271098">
    <property type="component" value="Unassembled WGS sequence"/>
</dbReference>
<dbReference type="PANTHER" id="PTHR23360:SF37">
    <property type="entry name" value="G-PROTEIN COUPLED RECEPTORS FAMILY 1 PROFILE DOMAIN-CONTAINING PROTEIN"/>
    <property type="match status" value="1"/>
</dbReference>
<feature type="transmembrane region" description="Helical" evidence="5">
    <location>
        <begin position="119"/>
        <end position="141"/>
    </location>
</feature>
<evidence type="ECO:0000256" key="2">
    <source>
        <dbReference type="ARBA" id="ARBA00022692"/>
    </source>
</evidence>
<evidence type="ECO:0000256" key="5">
    <source>
        <dbReference type="SAM" id="Phobius"/>
    </source>
</evidence>
<evidence type="ECO:0000256" key="1">
    <source>
        <dbReference type="ARBA" id="ARBA00004370"/>
    </source>
</evidence>
<keyword evidence="3 5" id="KW-1133">Transmembrane helix</keyword>
<sequence length="161" mass="18267">MRTLELTAIFMMPFLLLGMFGNVHMLFATFRFSQLQNRNGILIALIAFFDFIGELHESKSVIEILFGKSLMPRSVCFRSIFLYSISFNMACVAVLFLAIDRFIAVWSPVRYRAIGTKWFILLAVVAGLAYSTPIVIINFAMLDDKVIDYQFGTVEIVITGL</sequence>
<dbReference type="InterPro" id="IPR017452">
    <property type="entry name" value="GPCR_Rhodpsn_7TM"/>
</dbReference>
<dbReference type="Pfam" id="PF10320">
    <property type="entry name" value="7TM_GPCR_Srsx"/>
    <property type="match status" value="1"/>
</dbReference>
<dbReference type="WBParaSite" id="GPUH_0002047901-mRNA-1">
    <property type="protein sequence ID" value="GPUH_0002047901-mRNA-1"/>
    <property type="gene ID" value="GPUH_0002047901"/>
</dbReference>
<dbReference type="OrthoDB" id="5833188at2759"/>
<evidence type="ECO:0000256" key="4">
    <source>
        <dbReference type="ARBA" id="ARBA00023136"/>
    </source>
</evidence>
<dbReference type="InterPro" id="IPR047130">
    <property type="entry name" value="7TM_GPCR_Srsx_nematod"/>
</dbReference>
<dbReference type="PROSITE" id="PS50262">
    <property type="entry name" value="G_PROTEIN_RECEP_F1_2"/>
    <property type="match status" value="1"/>
</dbReference>
<feature type="domain" description="G-protein coupled receptors family 1 profile" evidence="6">
    <location>
        <begin position="21"/>
        <end position="161"/>
    </location>
</feature>
<evidence type="ECO:0000259" key="6">
    <source>
        <dbReference type="PROSITE" id="PS50262"/>
    </source>
</evidence>
<feature type="transmembrane region" description="Helical" evidence="5">
    <location>
        <begin position="80"/>
        <end position="99"/>
    </location>
</feature>
<dbReference type="GO" id="GO:0016020">
    <property type="term" value="C:membrane"/>
    <property type="evidence" value="ECO:0007669"/>
    <property type="project" value="UniProtKB-SubCell"/>
</dbReference>
<protein>
    <submittedName>
        <fullName evidence="9">G_PROTEIN_RECEP_F1_2 domain-containing protein</fullName>
    </submittedName>
</protein>
<name>A0A183EHL3_9BILA</name>
<reference evidence="7 8" key="2">
    <citation type="submission" date="2018-11" db="EMBL/GenBank/DDBJ databases">
        <authorList>
            <consortium name="Pathogen Informatics"/>
        </authorList>
    </citation>
    <scope>NUCLEOTIDE SEQUENCE [LARGE SCALE GENOMIC DNA]</scope>
</reference>
<dbReference type="PANTHER" id="PTHR23360">
    <property type="entry name" value="G-PROTEIN COUPLED RECEPTORS FAMILY 1 PROFILE DOMAIN-CONTAINING PROTEIN-RELATED"/>
    <property type="match status" value="1"/>
</dbReference>
<dbReference type="PROSITE" id="PS00237">
    <property type="entry name" value="G_PROTEIN_RECEP_F1_1"/>
    <property type="match status" value="1"/>
</dbReference>
<keyword evidence="4 5" id="KW-0472">Membrane</keyword>
<dbReference type="Gene3D" id="1.20.1070.10">
    <property type="entry name" value="Rhodopsin 7-helix transmembrane proteins"/>
    <property type="match status" value="1"/>
</dbReference>
<gene>
    <name evidence="7" type="ORF">GPUH_LOCUS20454</name>
</gene>
<dbReference type="SMART" id="SM01381">
    <property type="entry name" value="7TM_GPCR_Srsx"/>
    <property type="match status" value="1"/>
</dbReference>
<proteinExistence type="predicted"/>
<keyword evidence="8" id="KW-1185">Reference proteome</keyword>
<keyword evidence="2 5" id="KW-0812">Transmembrane</keyword>
<feature type="transmembrane region" description="Helical" evidence="5">
    <location>
        <begin position="6"/>
        <end position="27"/>
    </location>
</feature>
<organism evidence="9">
    <name type="scientific">Gongylonema pulchrum</name>
    <dbReference type="NCBI Taxonomy" id="637853"/>
    <lineage>
        <taxon>Eukaryota</taxon>
        <taxon>Metazoa</taxon>
        <taxon>Ecdysozoa</taxon>
        <taxon>Nematoda</taxon>
        <taxon>Chromadorea</taxon>
        <taxon>Rhabditida</taxon>
        <taxon>Spirurina</taxon>
        <taxon>Spiruromorpha</taxon>
        <taxon>Spiruroidea</taxon>
        <taxon>Gongylonematidae</taxon>
        <taxon>Gongylonema</taxon>
    </lineage>
</organism>
<evidence type="ECO:0000313" key="9">
    <source>
        <dbReference type="WBParaSite" id="GPUH_0002047901-mRNA-1"/>
    </source>
</evidence>